<dbReference type="RefSeq" id="WP_377352226.1">
    <property type="nucleotide sequence ID" value="NZ_JBHTLQ010000003.1"/>
</dbReference>
<organism evidence="1 2">
    <name type="scientific">Phenylobacterium conjunctum</name>
    <dbReference type="NCBI Taxonomy" id="1298959"/>
    <lineage>
        <taxon>Bacteria</taxon>
        <taxon>Pseudomonadati</taxon>
        <taxon>Pseudomonadota</taxon>
        <taxon>Alphaproteobacteria</taxon>
        <taxon>Caulobacterales</taxon>
        <taxon>Caulobacteraceae</taxon>
        <taxon>Phenylobacterium</taxon>
    </lineage>
</organism>
<keyword evidence="2" id="KW-1185">Reference proteome</keyword>
<dbReference type="Pfam" id="PF02620">
    <property type="entry name" value="YceD"/>
    <property type="match status" value="1"/>
</dbReference>
<dbReference type="InterPro" id="IPR003772">
    <property type="entry name" value="YceD"/>
</dbReference>
<comment type="caution">
    <text evidence="1">The sequence shown here is derived from an EMBL/GenBank/DDBJ whole genome shotgun (WGS) entry which is preliminary data.</text>
</comment>
<evidence type="ECO:0000313" key="1">
    <source>
        <dbReference type="EMBL" id="MFD1189365.1"/>
    </source>
</evidence>
<name>A0ABW3T144_9CAUL</name>
<dbReference type="Proteomes" id="UP001597216">
    <property type="component" value="Unassembled WGS sequence"/>
</dbReference>
<protein>
    <submittedName>
        <fullName evidence="1">YceD family protein</fullName>
    </submittedName>
</protein>
<evidence type="ECO:0000313" key="2">
    <source>
        <dbReference type="Proteomes" id="UP001597216"/>
    </source>
</evidence>
<sequence length="172" mass="18425">MSWSHPLSLAELSRGALNVRLEPDEAQRKVLAKSLGLVSMPSMSIQLTLRPWLDGAEITGRLSGVVEQVCGISLDRFEQPLEAEFDLRVVPAGSPNAPSESGAGEIELDLDAPDPPDVLEGDVVDLAAVAAEQLSLAVDPFPRKPGATFEYVPDKPEESPFAVLRKLKGEGE</sequence>
<proteinExistence type="predicted"/>
<dbReference type="EMBL" id="JBHTLQ010000003">
    <property type="protein sequence ID" value="MFD1189365.1"/>
    <property type="molecule type" value="Genomic_DNA"/>
</dbReference>
<reference evidence="2" key="1">
    <citation type="journal article" date="2019" name="Int. J. Syst. Evol. Microbiol.">
        <title>The Global Catalogue of Microorganisms (GCM) 10K type strain sequencing project: providing services to taxonomists for standard genome sequencing and annotation.</title>
        <authorList>
            <consortium name="The Broad Institute Genomics Platform"/>
            <consortium name="The Broad Institute Genome Sequencing Center for Infectious Disease"/>
            <person name="Wu L."/>
            <person name="Ma J."/>
        </authorList>
    </citation>
    <scope>NUCLEOTIDE SEQUENCE [LARGE SCALE GENOMIC DNA]</scope>
    <source>
        <strain evidence="2">CCUG 55074</strain>
    </source>
</reference>
<accession>A0ABW3T144</accession>
<gene>
    <name evidence="1" type="ORF">ACFQ27_02145</name>
</gene>